<dbReference type="GO" id="GO:0016020">
    <property type="term" value="C:membrane"/>
    <property type="evidence" value="ECO:0007669"/>
    <property type="project" value="UniProtKB-SubCell"/>
</dbReference>
<dbReference type="GO" id="GO:0008610">
    <property type="term" value="P:lipid biosynthetic process"/>
    <property type="evidence" value="ECO:0007669"/>
    <property type="project" value="InterPro"/>
</dbReference>
<dbReference type="GeneID" id="8860473"/>
<dbReference type="InParanoid" id="D2W464"/>
<dbReference type="OMA" id="IVHEFIY"/>
<evidence type="ECO:0000313" key="8">
    <source>
        <dbReference type="Proteomes" id="UP000006671"/>
    </source>
</evidence>
<dbReference type="eggNOG" id="KOG0873">
    <property type="taxonomic scope" value="Eukaryota"/>
</dbReference>
<comment type="subcellular location">
    <subcellularLocation>
        <location evidence="1">Membrane</location>
    </subcellularLocation>
</comment>
<reference evidence="7 8" key="1">
    <citation type="journal article" date="2010" name="Cell">
        <title>The genome of Naegleria gruberi illuminates early eukaryotic versatility.</title>
        <authorList>
            <person name="Fritz-Laylin L.K."/>
            <person name="Prochnik S.E."/>
            <person name="Ginger M.L."/>
            <person name="Dacks J.B."/>
            <person name="Carpenter M.L."/>
            <person name="Field M.C."/>
            <person name="Kuo A."/>
            <person name="Paredez A."/>
            <person name="Chapman J."/>
            <person name="Pham J."/>
            <person name="Shu S."/>
            <person name="Neupane R."/>
            <person name="Cipriano M."/>
            <person name="Mancuso J."/>
            <person name="Tu H."/>
            <person name="Salamov A."/>
            <person name="Lindquist E."/>
            <person name="Shapiro H."/>
            <person name="Lucas S."/>
            <person name="Grigoriev I.V."/>
            <person name="Cande W.Z."/>
            <person name="Fulton C."/>
            <person name="Rokhsar D.S."/>
            <person name="Dawson S.C."/>
        </authorList>
    </citation>
    <scope>NUCLEOTIDE SEQUENCE [LARGE SCALE GENOMIC DNA]</scope>
    <source>
        <strain evidence="7 8">NEG-M</strain>
    </source>
</reference>
<organism evidence="8">
    <name type="scientific">Naegleria gruberi</name>
    <name type="common">Amoeba</name>
    <dbReference type="NCBI Taxonomy" id="5762"/>
    <lineage>
        <taxon>Eukaryota</taxon>
        <taxon>Discoba</taxon>
        <taxon>Heterolobosea</taxon>
        <taxon>Tetramitia</taxon>
        <taxon>Eutetramitia</taxon>
        <taxon>Vahlkampfiidae</taxon>
        <taxon>Naegleria</taxon>
    </lineage>
</organism>
<dbReference type="Pfam" id="PF04116">
    <property type="entry name" value="FA_hydroxylase"/>
    <property type="match status" value="1"/>
</dbReference>
<feature type="transmembrane region" description="Helical" evidence="5">
    <location>
        <begin position="6"/>
        <end position="28"/>
    </location>
</feature>
<evidence type="ECO:0000256" key="2">
    <source>
        <dbReference type="ARBA" id="ARBA00022692"/>
    </source>
</evidence>
<dbReference type="GO" id="GO:0016491">
    <property type="term" value="F:oxidoreductase activity"/>
    <property type="evidence" value="ECO:0007669"/>
    <property type="project" value="InterPro"/>
</dbReference>
<dbReference type="PANTHER" id="PTHR11863">
    <property type="entry name" value="STEROL DESATURASE"/>
    <property type="match status" value="1"/>
</dbReference>
<keyword evidence="8" id="KW-1185">Reference proteome</keyword>
<dbReference type="RefSeq" id="XP_002668883.1">
    <property type="nucleotide sequence ID" value="XM_002668837.1"/>
</dbReference>
<evidence type="ECO:0000256" key="4">
    <source>
        <dbReference type="ARBA" id="ARBA00023136"/>
    </source>
</evidence>
<feature type="transmembrane region" description="Helical" evidence="5">
    <location>
        <begin position="142"/>
        <end position="162"/>
    </location>
</feature>
<keyword evidence="3 5" id="KW-1133">Transmembrane helix</keyword>
<dbReference type="InterPro" id="IPR050307">
    <property type="entry name" value="Sterol_Desaturase_Related"/>
</dbReference>
<proteinExistence type="predicted"/>
<evidence type="ECO:0000256" key="1">
    <source>
        <dbReference type="ARBA" id="ARBA00004370"/>
    </source>
</evidence>
<dbReference type="STRING" id="5762.D2W464"/>
<dbReference type="InterPro" id="IPR006694">
    <property type="entry name" value="Fatty_acid_hydroxylase"/>
</dbReference>
<dbReference type="OrthoDB" id="1658724at2759"/>
<gene>
    <name evidence="7" type="ORF">NAEGRDRAFT_61038</name>
</gene>
<evidence type="ECO:0000256" key="3">
    <source>
        <dbReference type="ARBA" id="ARBA00022989"/>
    </source>
</evidence>
<dbReference type="GO" id="GO:0005506">
    <property type="term" value="F:iron ion binding"/>
    <property type="evidence" value="ECO:0007669"/>
    <property type="project" value="InterPro"/>
</dbReference>
<feature type="transmembrane region" description="Helical" evidence="5">
    <location>
        <begin position="49"/>
        <end position="75"/>
    </location>
</feature>
<dbReference type="VEuPathDB" id="AmoebaDB:NAEGRDRAFT_61038"/>
<evidence type="ECO:0000256" key="5">
    <source>
        <dbReference type="SAM" id="Phobius"/>
    </source>
</evidence>
<dbReference type="AlphaFoldDB" id="D2W464"/>
<name>D2W464_NAEGR</name>
<sequence length="256" mass="30334">MVTIVLPFVILFLNYFIPSGLMWLVEWCDFDFLRKYKIQPKRKNSGMKIVKATFYLLFIYFLVILPMYAVAFHFLTQIDYFSLEVSNIPNWKVLLLQLAFCFFMEDTAHYWFHRWLHTPWAYHVIHKIHHEFESPTILSTSFAHPLEILILGFATFLGPLLLRPHFLTLLIFVNLRQLAACETHSGFDFPFSPNNLAPNLIGGADFHDFHHRRCSGVFSSNFMWWDIWCGTCGGFFEWKLKQQKKKLAESNKIHQE</sequence>
<evidence type="ECO:0000259" key="6">
    <source>
        <dbReference type="Pfam" id="PF04116"/>
    </source>
</evidence>
<dbReference type="EMBL" id="GG738939">
    <property type="protein sequence ID" value="EFC36139.1"/>
    <property type="molecule type" value="Genomic_DNA"/>
</dbReference>
<dbReference type="KEGG" id="ngr:NAEGRDRAFT_61038"/>
<keyword evidence="4 5" id="KW-0472">Membrane</keyword>
<dbReference type="Proteomes" id="UP000006671">
    <property type="component" value="Unassembled WGS sequence"/>
</dbReference>
<accession>D2W464</accession>
<protein>
    <submittedName>
        <fullName evidence="7">C-4 sterol methyl oxidase</fullName>
    </submittedName>
</protein>
<feature type="domain" description="Fatty acid hydroxylase" evidence="6">
    <location>
        <begin position="99"/>
        <end position="231"/>
    </location>
</feature>
<keyword evidence="2 5" id="KW-0812">Transmembrane</keyword>
<evidence type="ECO:0000313" key="7">
    <source>
        <dbReference type="EMBL" id="EFC36139.1"/>
    </source>
</evidence>